<gene>
    <name evidence="1" type="ORF">PFLmoz3_01830</name>
</gene>
<dbReference type="AlphaFoldDB" id="A0A120G8J4"/>
<name>A0A120G8J4_PSEFL</name>
<proteinExistence type="predicted"/>
<sequence>MMNRPVITSCTSCWEPKPIASPTTPAPASNGATLMPRLAMVVIAQITTRMIFTALRSSGRMVFTRVLGWRLERLFTGGLRASWIAVSSTTQNSQVTNRIRPILLRESLMARPTELRWANSNSETPQIRPSISINAMAMTIRKIACSKLRKRSL</sequence>
<dbReference type="EMBL" id="LCYA01000052">
    <property type="protein sequence ID" value="KWV88931.1"/>
    <property type="molecule type" value="Genomic_DNA"/>
</dbReference>
<evidence type="ECO:0000313" key="1">
    <source>
        <dbReference type="EMBL" id="KWV88931.1"/>
    </source>
</evidence>
<comment type="caution">
    <text evidence="1">The sequence shown here is derived from an EMBL/GenBank/DDBJ whole genome shotgun (WGS) entry which is preliminary data.</text>
</comment>
<evidence type="ECO:0000313" key="2">
    <source>
        <dbReference type="Proteomes" id="UP000061348"/>
    </source>
</evidence>
<dbReference type="Proteomes" id="UP000061348">
    <property type="component" value="Unassembled WGS sequence"/>
</dbReference>
<reference evidence="1 2" key="1">
    <citation type="submission" date="2015-05" db="EMBL/GenBank/DDBJ databases">
        <title>A genomic and transcriptomic approach to investigate the blue pigment phenotype in Pseudomonas fluorescens.</title>
        <authorList>
            <person name="Andreani N.A."/>
            <person name="Cardazzo B."/>
        </authorList>
    </citation>
    <scope>NUCLEOTIDE SEQUENCE [LARGE SCALE GENOMIC DNA]</scope>
    <source>
        <strain evidence="1 2">Ps_22</strain>
    </source>
</reference>
<protein>
    <submittedName>
        <fullName evidence="1">Uncharacterized protein</fullName>
    </submittedName>
</protein>
<accession>A0A120G8J4</accession>
<organism evidence="1 2">
    <name type="scientific">Pseudomonas fluorescens</name>
    <dbReference type="NCBI Taxonomy" id="294"/>
    <lineage>
        <taxon>Bacteria</taxon>
        <taxon>Pseudomonadati</taxon>
        <taxon>Pseudomonadota</taxon>
        <taxon>Gammaproteobacteria</taxon>
        <taxon>Pseudomonadales</taxon>
        <taxon>Pseudomonadaceae</taxon>
        <taxon>Pseudomonas</taxon>
    </lineage>
</organism>